<name>A0A0W0Y8H0_9GAMM</name>
<dbReference type="EMBL" id="LNYU01000091">
    <property type="protein sequence ID" value="KTD53189.1"/>
    <property type="molecule type" value="Genomic_DNA"/>
</dbReference>
<dbReference type="AlphaFoldDB" id="A0A0W0Y8H0"/>
<feature type="transmembrane region" description="Helical" evidence="3">
    <location>
        <begin position="146"/>
        <end position="168"/>
    </location>
</feature>
<keyword evidence="3" id="KW-0472">Membrane</keyword>
<evidence type="ECO:0000256" key="1">
    <source>
        <dbReference type="SAM" id="Coils"/>
    </source>
</evidence>
<reference evidence="4 5" key="1">
    <citation type="submission" date="2015-11" db="EMBL/GenBank/DDBJ databases">
        <title>Genomic analysis of 38 Legionella species identifies large and diverse effector repertoires.</title>
        <authorList>
            <person name="Burstein D."/>
            <person name="Amaro F."/>
            <person name="Zusman T."/>
            <person name="Lifshitz Z."/>
            <person name="Cohen O."/>
            <person name="Gilbert J.A."/>
            <person name="Pupko T."/>
            <person name="Shuman H.A."/>
            <person name="Segal G."/>
        </authorList>
    </citation>
    <scope>NUCLEOTIDE SEQUENCE [LARGE SCALE GENOMIC DNA]</scope>
    <source>
        <strain evidence="4 5">SC-63-C7</strain>
    </source>
</reference>
<dbReference type="RefSeq" id="WP_058515510.1">
    <property type="nucleotide sequence ID" value="NZ_CAAAIH010000024.1"/>
</dbReference>
<dbReference type="Proteomes" id="UP000054703">
    <property type="component" value="Unassembled WGS sequence"/>
</dbReference>
<organism evidence="4 5">
    <name type="scientific">Legionella santicrucis</name>
    <dbReference type="NCBI Taxonomy" id="45074"/>
    <lineage>
        <taxon>Bacteria</taxon>
        <taxon>Pseudomonadati</taxon>
        <taxon>Pseudomonadota</taxon>
        <taxon>Gammaproteobacteria</taxon>
        <taxon>Legionellales</taxon>
        <taxon>Legionellaceae</taxon>
        <taxon>Legionella</taxon>
    </lineage>
</organism>
<protein>
    <submittedName>
        <fullName evidence="4">Coiled-coil protein</fullName>
    </submittedName>
</protein>
<evidence type="ECO:0000256" key="3">
    <source>
        <dbReference type="SAM" id="Phobius"/>
    </source>
</evidence>
<gene>
    <name evidence="4" type="ORF">Lsan_3599</name>
</gene>
<feature type="transmembrane region" description="Helical" evidence="3">
    <location>
        <begin position="249"/>
        <end position="271"/>
    </location>
</feature>
<feature type="compositionally biased region" description="Basic and acidic residues" evidence="2">
    <location>
        <begin position="396"/>
        <end position="424"/>
    </location>
</feature>
<accession>A0A0W0Y8H0</accession>
<feature type="coiled-coil region" evidence="1">
    <location>
        <begin position="170"/>
        <end position="211"/>
    </location>
</feature>
<comment type="caution">
    <text evidence="4">The sequence shown here is derived from an EMBL/GenBank/DDBJ whole genome shotgun (WGS) entry which is preliminary data.</text>
</comment>
<dbReference type="PATRIC" id="fig|45074.5.peg.3868"/>
<feature type="region of interest" description="Disordered" evidence="2">
    <location>
        <begin position="369"/>
        <end position="424"/>
    </location>
</feature>
<proteinExistence type="predicted"/>
<dbReference type="OrthoDB" id="5653214at2"/>
<sequence length="424" mass="46236">MSLNRSEAEAIEQPQLNEDAEGFRKKLASMKGVASQKSIALSILKLIPFFNKFIASASGAGNAITRMIEIEGLVNNATQTAASAFQYIKLGTAIIDFFRIPAIYVGALIAKQEVPFTFSRNAKLLYSSVILGLAITAVAFPPAAPIIALVAGIAALGQGVVTLANLYYKRLETQDKLKQVEKDITEKTEKINSLIKELERLEKAAEAVKDKDLESLKVQITTQLSELQGLYDTQEYCKKKLEKLGITAALDKTVGVGLAALALVGIVTSMIFPPVGIGILAATGSLGVTYFVARVTIPLMKSMVEKIINAVTKKPDSNPDSNHDHQDSRELNVLSDKNVLTRSNIYSMLENSDLKNTGQELAKKYRKLPGAHPNTQADSSQNLVQRSAQSPIADTITDKPDNNLEDPKTHEDDEQRIPFKEMHL</sequence>
<evidence type="ECO:0000313" key="5">
    <source>
        <dbReference type="Proteomes" id="UP000054703"/>
    </source>
</evidence>
<feature type="transmembrane region" description="Helical" evidence="3">
    <location>
        <begin position="277"/>
        <end position="297"/>
    </location>
</feature>
<keyword evidence="3" id="KW-0812">Transmembrane</keyword>
<feature type="compositionally biased region" description="Polar residues" evidence="2">
    <location>
        <begin position="373"/>
        <end position="392"/>
    </location>
</feature>
<evidence type="ECO:0000313" key="4">
    <source>
        <dbReference type="EMBL" id="KTD53189.1"/>
    </source>
</evidence>
<keyword evidence="5" id="KW-1185">Reference proteome</keyword>
<evidence type="ECO:0000256" key="2">
    <source>
        <dbReference type="SAM" id="MobiDB-lite"/>
    </source>
</evidence>
<keyword evidence="1" id="KW-0175">Coiled coil</keyword>
<feature type="transmembrane region" description="Helical" evidence="3">
    <location>
        <begin position="124"/>
        <end position="140"/>
    </location>
</feature>
<keyword evidence="3" id="KW-1133">Transmembrane helix</keyword>